<keyword evidence="2" id="KW-1185">Reference proteome</keyword>
<gene>
    <name evidence="1" type="ORF">J2S20_000426</name>
</gene>
<organism evidence="1 2">
    <name type="scientific">Moryella indoligenes</name>
    <dbReference type="NCBI Taxonomy" id="371674"/>
    <lineage>
        <taxon>Bacteria</taxon>
        <taxon>Bacillati</taxon>
        <taxon>Bacillota</taxon>
        <taxon>Clostridia</taxon>
        <taxon>Lachnospirales</taxon>
        <taxon>Lachnospiraceae</taxon>
        <taxon>Moryella</taxon>
    </lineage>
</organism>
<evidence type="ECO:0000313" key="1">
    <source>
        <dbReference type="EMBL" id="MDQ0151746.1"/>
    </source>
</evidence>
<dbReference type="Proteomes" id="UP001241537">
    <property type="component" value="Unassembled WGS sequence"/>
</dbReference>
<accession>A0AAE3V8M4</accession>
<protein>
    <submittedName>
        <fullName evidence="1">Uncharacterized protein</fullName>
    </submittedName>
</protein>
<dbReference type="RefSeq" id="WP_307252603.1">
    <property type="nucleotide sequence ID" value="NZ_JAUSTO010000002.1"/>
</dbReference>
<proteinExistence type="predicted"/>
<comment type="caution">
    <text evidence="1">The sequence shown here is derived from an EMBL/GenBank/DDBJ whole genome shotgun (WGS) entry which is preliminary data.</text>
</comment>
<dbReference type="AlphaFoldDB" id="A0AAE3V8M4"/>
<name>A0AAE3V8M4_9FIRM</name>
<evidence type="ECO:0000313" key="2">
    <source>
        <dbReference type="Proteomes" id="UP001241537"/>
    </source>
</evidence>
<reference evidence="1" key="1">
    <citation type="submission" date="2023-07" db="EMBL/GenBank/DDBJ databases">
        <title>Genomic Encyclopedia of Type Strains, Phase IV (KMG-IV): sequencing the most valuable type-strain genomes for metagenomic binning, comparative biology and taxonomic classification.</title>
        <authorList>
            <person name="Goeker M."/>
        </authorList>
    </citation>
    <scope>NUCLEOTIDE SEQUENCE</scope>
    <source>
        <strain evidence="1">DSM 19659</strain>
    </source>
</reference>
<sequence length="130" mass="14755">MYDYLEHVIADVKDYVEEEIDLTEWAGNRDGLEEELNDDLWTCDSVTGNASGSYYYNAWKAEEALAHNWDLLAEALEEFGQDGTDVLREGAEAMDVTIRCYLLGQAVAAVLDDLEEDGAFEEEEEEEEEN</sequence>
<dbReference type="EMBL" id="JAUSTO010000002">
    <property type="protein sequence ID" value="MDQ0151746.1"/>
    <property type="molecule type" value="Genomic_DNA"/>
</dbReference>